<dbReference type="Proteomes" id="UP000254834">
    <property type="component" value="Chromosome"/>
</dbReference>
<evidence type="ECO:0000313" key="6">
    <source>
        <dbReference type="Proteomes" id="UP000254834"/>
    </source>
</evidence>
<evidence type="ECO:0000259" key="4">
    <source>
        <dbReference type="PROSITE" id="PS50893"/>
    </source>
</evidence>
<evidence type="ECO:0000256" key="2">
    <source>
        <dbReference type="ARBA" id="ARBA00022741"/>
    </source>
</evidence>
<dbReference type="InterPro" id="IPR008995">
    <property type="entry name" value="Mo/tungstate-bd_C_term_dom"/>
</dbReference>
<dbReference type="EMBL" id="CP025544">
    <property type="protein sequence ID" value="AXK60936.1"/>
    <property type="molecule type" value="Genomic_DNA"/>
</dbReference>
<evidence type="ECO:0000256" key="1">
    <source>
        <dbReference type="ARBA" id="ARBA00022448"/>
    </source>
</evidence>
<dbReference type="OrthoDB" id="9802264at2"/>
<dbReference type="KEGG" id="cdes:C0J27_04340"/>
<keyword evidence="1" id="KW-0813">Transport</keyword>
<dbReference type="PANTHER" id="PTHR42781:SF4">
    <property type="entry name" value="SPERMIDINE_PUTRESCINE IMPORT ATP-BINDING PROTEIN POTA"/>
    <property type="match status" value="1"/>
</dbReference>
<dbReference type="Gene3D" id="3.40.50.300">
    <property type="entry name" value="P-loop containing nucleotide triphosphate hydrolases"/>
    <property type="match status" value="1"/>
</dbReference>
<gene>
    <name evidence="5" type="ORF">C0J27_04340</name>
</gene>
<dbReference type="FunFam" id="3.40.50.300:FF:000133">
    <property type="entry name" value="Spermidine/putrescine import ATP-binding protein PotA"/>
    <property type="match status" value="1"/>
</dbReference>
<evidence type="ECO:0000256" key="3">
    <source>
        <dbReference type="ARBA" id="ARBA00022840"/>
    </source>
</evidence>
<dbReference type="PROSITE" id="PS00211">
    <property type="entry name" value="ABC_TRANSPORTER_1"/>
    <property type="match status" value="1"/>
</dbReference>
<dbReference type="GO" id="GO:0005524">
    <property type="term" value="F:ATP binding"/>
    <property type="evidence" value="ECO:0007669"/>
    <property type="project" value="UniProtKB-KW"/>
</dbReference>
<dbReference type="InterPro" id="IPR013611">
    <property type="entry name" value="Transp-assoc_OB_typ2"/>
</dbReference>
<dbReference type="GO" id="GO:0022857">
    <property type="term" value="F:transmembrane transporter activity"/>
    <property type="evidence" value="ECO:0007669"/>
    <property type="project" value="InterPro"/>
</dbReference>
<proteinExistence type="predicted"/>
<feature type="domain" description="ABC transporter" evidence="4">
    <location>
        <begin position="14"/>
        <end position="245"/>
    </location>
</feature>
<organism evidence="5 6">
    <name type="scientific">Candidatus Chromulinivorax destructor</name>
    <dbReference type="NCBI Taxonomy" id="2066483"/>
    <lineage>
        <taxon>Bacteria</taxon>
        <taxon>Candidatus Babelota</taxon>
        <taxon>Candidatus Babeliae</taxon>
        <taxon>Candidatus Babeliales</taxon>
        <taxon>Candidatus Chromulinivoraceae</taxon>
        <taxon>Candidatus Chromulinivorax</taxon>
    </lineage>
</organism>
<accession>A0A345ZCB9</accession>
<keyword evidence="3 5" id="KW-0067">ATP-binding</keyword>
<protein>
    <submittedName>
        <fullName evidence="5">Spermidine/putrescine ABC transporter ATP-binding protein</fullName>
    </submittedName>
</protein>
<dbReference type="Gene3D" id="2.40.50.100">
    <property type="match status" value="1"/>
</dbReference>
<dbReference type="InterPro" id="IPR003439">
    <property type="entry name" value="ABC_transporter-like_ATP-bd"/>
</dbReference>
<dbReference type="InterPro" id="IPR003593">
    <property type="entry name" value="AAA+_ATPase"/>
</dbReference>
<dbReference type="SUPFAM" id="SSF52540">
    <property type="entry name" value="P-loop containing nucleoside triphosphate hydrolases"/>
    <property type="match status" value="1"/>
</dbReference>
<reference evidence="5 6" key="1">
    <citation type="submission" date="2017-12" db="EMBL/GenBank/DDBJ databases">
        <title>Chromulinavorax destructans is a abundant pathogen of dominant heterotrophic picoflagllates.</title>
        <authorList>
            <person name="Deeg C.M."/>
            <person name="Zimmer M."/>
            <person name="Suttle C.A."/>
        </authorList>
    </citation>
    <scope>NUCLEOTIDE SEQUENCE [LARGE SCALE GENOMIC DNA]</scope>
    <source>
        <strain evidence="5 6">SeV1</strain>
    </source>
</reference>
<name>A0A345ZCB9_9BACT</name>
<dbReference type="GO" id="GO:0016887">
    <property type="term" value="F:ATP hydrolysis activity"/>
    <property type="evidence" value="ECO:0007669"/>
    <property type="project" value="InterPro"/>
</dbReference>
<dbReference type="InterPro" id="IPR050093">
    <property type="entry name" value="ABC_SmlMolc_Importer"/>
</dbReference>
<dbReference type="GO" id="GO:0043190">
    <property type="term" value="C:ATP-binding cassette (ABC) transporter complex"/>
    <property type="evidence" value="ECO:0007669"/>
    <property type="project" value="InterPro"/>
</dbReference>
<dbReference type="PROSITE" id="PS50893">
    <property type="entry name" value="ABC_TRANSPORTER_2"/>
    <property type="match status" value="1"/>
</dbReference>
<dbReference type="AlphaFoldDB" id="A0A345ZCB9"/>
<dbReference type="Pfam" id="PF00005">
    <property type="entry name" value="ABC_tran"/>
    <property type="match status" value="1"/>
</dbReference>
<dbReference type="SUPFAM" id="SSF50331">
    <property type="entry name" value="MOP-like"/>
    <property type="match status" value="1"/>
</dbReference>
<dbReference type="PANTHER" id="PTHR42781">
    <property type="entry name" value="SPERMIDINE/PUTRESCINE IMPORT ATP-BINDING PROTEIN POTA"/>
    <property type="match status" value="1"/>
</dbReference>
<dbReference type="Pfam" id="PF08402">
    <property type="entry name" value="TOBE_2"/>
    <property type="match status" value="1"/>
</dbReference>
<sequence length="373" mass="42580">MQYITQWSEIMKSIKLQNVTKSFGSDLILNNFNLEIPSGKFFALLGPSGCGKTTVLRMIAGFEEPDQGQVFLGNTNISHLPINQRQVNTVFQNYALFPHFDVFDNIAYGLRVKQIPAAEIERKVAKMLKLFGLEQLKHKSVRQISGGQQQRVAIARAVINEPDVLLLDEPLAALDLRLRERVLVELIELQEELGMTFIYVTHDQTEALTVADQMAIMGKNGQIEQVGTPKEIYEFPQSTMVARFVGSTNILHGHLVLEREELYLYIDEFNRVLVPMVGNWQDLLQQKRVYLSIRPEKVEISKRLLVGFSNHVTGTVSAIIYHGRSTQYNIALPNGSVMQVFEQNEEHFPKETIDYDEIVNVYWQKENSVLLKN</sequence>
<keyword evidence="2" id="KW-0547">Nucleotide-binding</keyword>
<dbReference type="InterPro" id="IPR027417">
    <property type="entry name" value="P-loop_NTPase"/>
</dbReference>
<dbReference type="SMART" id="SM00382">
    <property type="entry name" value="AAA"/>
    <property type="match status" value="1"/>
</dbReference>
<keyword evidence="6" id="KW-1185">Reference proteome</keyword>
<evidence type="ECO:0000313" key="5">
    <source>
        <dbReference type="EMBL" id="AXK60936.1"/>
    </source>
</evidence>
<dbReference type="InterPro" id="IPR017871">
    <property type="entry name" value="ABC_transporter-like_CS"/>
</dbReference>